<keyword evidence="1" id="KW-1133">Transmembrane helix</keyword>
<dbReference type="HOGENOM" id="CLU_2604061_0_0_9"/>
<gene>
    <name evidence="2" type="ORF">HMPREF0908_0339</name>
</gene>
<sequence>MKLVDRRRRFRPNEVKKGTHSKGCVQNFPWKHGKMCQERLSECIRRYPQRARDGAALLALVLIMGGILLQNVRRRQGALLCRC</sequence>
<dbReference type="AlphaFoldDB" id="C4V1E5"/>
<dbReference type="Proteomes" id="UP000005309">
    <property type="component" value="Unassembled WGS sequence"/>
</dbReference>
<keyword evidence="1" id="KW-0472">Membrane</keyword>
<organism evidence="2 3">
    <name type="scientific">Selenomonas flueggei ATCC 43531</name>
    <dbReference type="NCBI Taxonomy" id="638302"/>
    <lineage>
        <taxon>Bacteria</taxon>
        <taxon>Bacillati</taxon>
        <taxon>Bacillota</taxon>
        <taxon>Negativicutes</taxon>
        <taxon>Selenomonadales</taxon>
        <taxon>Selenomonadaceae</taxon>
        <taxon>Selenomonas</taxon>
    </lineage>
</organism>
<accession>C4V1E5</accession>
<evidence type="ECO:0000313" key="2">
    <source>
        <dbReference type="EMBL" id="EEQ49271.1"/>
    </source>
</evidence>
<comment type="caution">
    <text evidence="2">The sequence shown here is derived from an EMBL/GenBank/DDBJ whole genome shotgun (WGS) entry which is preliminary data.</text>
</comment>
<reference evidence="2 3" key="1">
    <citation type="submission" date="2009-04" db="EMBL/GenBank/DDBJ databases">
        <authorList>
            <person name="Qin X."/>
            <person name="Bachman B."/>
            <person name="Battles P."/>
            <person name="Bell A."/>
            <person name="Bess C."/>
            <person name="Bickham C."/>
            <person name="Chaboub L."/>
            <person name="Chen D."/>
            <person name="Coyle M."/>
            <person name="Deiros D.R."/>
            <person name="Dinh H."/>
            <person name="Forbes L."/>
            <person name="Fowler G."/>
            <person name="Francisco L."/>
            <person name="Fu Q."/>
            <person name="Gubbala S."/>
            <person name="Hale W."/>
            <person name="Han Y."/>
            <person name="Hemphill L."/>
            <person name="Highlander S.K."/>
            <person name="Hirani K."/>
            <person name="Hogues M."/>
            <person name="Jackson L."/>
            <person name="Jakkamsetti A."/>
            <person name="Javaid M."/>
            <person name="Jiang H."/>
            <person name="Korchina V."/>
            <person name="Kovar C."/>
            <person name="Lara F."/>
            <person name="Lee S."/>
            <person name="Mata R."/>
            <person name="Mathew T."/>
            <person name="Moen C."/>
            <person name="Morales K."/>
            <person name="Munidasa M."/>
            <person name="Nazareth L."/>
            <person name="Ngo R."/>
            <person name="Nguyen L."/>
            <person name="Okwuonu G."/>
            <person name="Ongeri F."/>
            <person name="Patil S."/>
            <person name="Petrosino J."/>
            <person name="Pham C."/>
            <person name="Pham P."/>
            <person name="Pu L.-L."/>
            <person name="Puazo M."/>
            <person name="Raj R."/>
            <person name="Reid J."/>
            <person name="Rouhana J."/>
            <person name="Saada N."/>
            <person name="Shang Y."/>
            <person name="Simmons D."/>
            <person name="Thornton R."/>
            <person name="Warren J."/>
            <person name="Weissenberger G."/>
            <person name="Zhang J."/>
            <person name="Zhang L."/>
            <person name="Zhou C."/>
            <person name="Zhu D."/>
            <person name="Muzny D."/>
            <person name="Worley K."/>
            <person name="Gibbs R."/>
        </authorList>
    </citation>
    <scope>NUCLEOTIDE SEQUENCE [LARGE SCALE GENOMIC DNA]</scope>
    <source>
        <strain evidence="2 3">ATCC 43531</strain>
    </source>
</reference>
<keyword evidence="1" id="KW-0812">Transmembrane</keyword>
<proteinExistence type="predicted"/>
<dbReference type="EMBL" id="ACLA01000005">
    <property type="protein sequence ID" value="EEQ49271.1"/>
    <property type="molecule type" value="Genomic_DNA"/>
</dbReference>
<evidence type="ECO:0000313" key="3">
    <source>
        <dbReference type="Proteomes" id="UP000005309"/>
    </source>
</evidence>
<name>C4V1E5_9FIRM</name>
<protein>
    <submittedName>
        <fullName evidence="2">Uncharacterized protein</fullName>
    </submittedName>
</protein>
<feature type="transmembrane region" description="Helical" evidence="1">
    <location>
        <begin position="54"/>
        <end position="72"/>
    </location>
</feature>
<keyword evidence="3" id="KW-1185">Reference proteome</keyword>
<evidence type="ECO:0000256" key="1">
    <source>
        <dbReference type="SAM" id="Phobius"/>
    </source>
</evidence>